<dbReference type="SMART" id="SM00268">
    <property type="entry name" value="ACTIN"/>
    <property type="match status" value="1"/>
</dbReference>
<proteinExistence type="inferred from homology"/>
<evidence type="ECO:0000313" key="3">
    <source>
        <dbReference type="Proteomes" id="UP000265040"/>
    </source>
</evidence>
<protein>
    <recommendedName>
        <fullName evidence="4">Actin alpha 2, smooth muscle</fullName>
    </recommendedName>
</protein>
<evidence type="ECO:0008006" key="4">
    <source>
        <dbReference type="Google" id="ProtNLM"/>
    </source>
</evidence>
<dbReference type="PANTHER" id="PTHR11937">
    <property type="entry name" value="ACTIN"/>
    <property type="match status" value="1"/>
</dbReference>
<sequence>MFETFNTPCLFVGMQAVLSLYSSGQLTGLMMESGDGVTHAVPIVEGSPQTDAILRVDLAGRDLTEYLMKMINERGYSFTTEDMKEKLCYVALDFAAESSKAASSSDVVQSYKLPDGQVIDLGSERFSCPEALFQPSLLAVHLQNPVDLSNVLAACCCFCSLFSFHTPQPVEADGRPL</sequence>
<reference evidence="2" key="1">
    <citation type="submission" date="2021-04" db="EMBL/GenBank/DDBJ databases">
        <authorList>
            <consortium name="Wellcome Sanger Institute Data Sharing"/>
        </authorList>
    </citation>
    <scope>NUCLEOTIDE SEQUENCE [LARGE SCALE GENOMIC DNA]</scope>
</reference>
<dbReference type="AlphaFoldDB" id="A0A3Q1I8J2"/>
<dbReference type="FunFam" id="3.90.640.10:FF:000047">
    <property type="entry name" value="Actin, alpha skeletal muscle"/>
    <property type="match status" value="1"/>
</dbReference>
<name>A0A3Q1I8J2_ANATE</name>
<reference evidence="2" key="2">
    <citation type="submission" date="2025-08" db="UniProtKB">
        <authorList>
            <consortium name="Ensembl"/>
        </authorList>
    </citation>
    <scope>IDENTIFICATION</scope>
</reference>
<dbReference type="PRINTS" id="PR00190">
    <property type="entry name" value="ACTIN"/>
</dbReference>
<evidence type="ECO:0000313" key="2">
    <source>
        <dbReference type="Ensembl" id="ENSATEP00000017847.3"/>
    </source>
</evidence>
<evidence type="ECO:0000256" key="1">
    <source>
        <dbReference type="RuleBase" id="RU000487"/>
    </source>
</evidence>
<dbReference type="GeneTree" id="ENSGT00950000182960"/>
<dbReference type="SUPFAM" id="SSF53067">
    <property type="entry name" value="Actin-like ATPase domain"/>
    <property type="match status" value="1"/>
</dbReference>
<dbReference type="Gene3D" id="3.30.420.40">
    <property type="match status" value="2"/>
</dbReference>
<dbReference type="Gene3D" id="3.90.640.10">
    <property type="entry name" value="Actin, Chain A, domain 4"/>
    <property type="match status" value="1"/>
</dbReference>
<dbReference type="STRING" id="64144.ENSATEP00000017847"/>
<reference evidence="2" key="3">
    <citation type="submission" date="2025-09" db="UniProtKB">
        <authorList>
            <consortium name="Ensembl"/>
        </authorList>
    </citation>
    <scope>IDENTIFICATION</scope>
</reference>
<accession>A0A3Q1I8J2</accession>
<dbReference type="Ensembl" id="ENSATET00000018145.3">
    <property type="protein sequence ID" value="ENSATEP00000017847.3"/>
    <property type="gene ID" value="ENSATEG00000012201.3"/>
</dbReference>
<dbReference type="InterPro" id="IPR004000">
    <property type="entry name" value="Actin"/>
</dbReference>
<dbReference type="Proteomes" id="UP000265040">
    <property type="component" value="Chromosome 9"/>
</dbReference>
<comment type="similarity">
    <text evidence="1">Belongs to the actin family.</text>
</comment>
<organism evidence="2 3">
    <name type="scientific">Anabas testudineus</name>
    <name type="common">Climbing perch</name>
    <name type="synonym">Anthias testudineus</name>
    <dbReference type="NCBI Taxonomy" id="64144"/>
    <lineage>
        <taxon>Eukaryota</taxon>
        <taxon>Metazoa</taxon>
        <taxon>Chordata</taxon>
        <taxon>Craniata</taxon>
        <taxon>Vertebrata</taxon>
        <taxon>Euteleostomi</taxon>
        <taxon>Actinopterygii</taxon>
        <taxon>Neopterygii</taxon>
        <taxon>Teleostei</taxon>
        <taxon>Neoteleostei</taxon>
        <taxon>Acanthomorphata</taxon>
        <taxon>Anabantaria</taxon>
        <taxon>Anabantiformes</taxon>
        <taxon>Anabantoidei</taxon>
        <taxon>Anabantidae</taxon>
        <taxon>Anabas</taxon>
    </lineage>
</organism>
<dbReference type="Pfam" id="PF00022">
    <property type="entry name" value="Actin"/>
    <property type="match status" value="1"/>
</dbReference>
<gene>
    <name evidence="2" type="primary">RANGRF</name>
</gene>
<dbReference type="InterPro" id="IPR043129">
    <property type="entry name" value="ATPase_NBD"/>
</dbReference>
<keyword evidence="3" id="KW-1185">Reference proteome</keyword>